<evidence type="ECO:0000256" key="3">
    <source>
        <dbReference type="ARBA" id="ARBA00022679"/>
    </source>
</evidence>
<dbReference type="Gene3D" id="3.30.200.20">
    <property type="entry name" value="Phosphorylase Kinase, domain 1"/>
    <property type="match status" value="1"/>
</dbReference>
<dbReference type="AlphaFoldDB" id="A0AAD1UFE9"/>
<dbReference type="SUPFAM" id="SSF56112">
    <property type="entry name" value="Protein kinase-like (PK-like)"/>
    <property type="match status" value="1"/>
</dbReference>
<keyword evidence="6 7" id="KW-0067">ATP-binding</keyword>
<proteinExistence type="predicted"/>
<evidence type="ECO:0000259" key="9">
    <source>
        <dbReference type="PROSITE" id="PS51285"/>
    </source>
</evidence>
<dbReference type="CDD" id="cd05123">
    <property type="entry name" value="STKc_AGC"/>
    <property type="match status" value="1"/>
</dbReference>
<dbReference type="InterPro" id="IPR000719">
    <property type="entry name" value="Prot_kinase_dom"/>
</dbReference>
<evidence type="ECO:0000313" key="11">
    <source>
        <dbReference type="EMBL" id="CAI2364163.1"/>
    </source>
</evidence>
<keyword evidence="5" id="KW-0418">Kinase</keyword>
<name>A0AAD1UFE9_EUPCR</name>
<dbReference type="InterPro" id="IPR017441">
    <property type="entry name" value="Protein_kinase_ATP_BS"/>
</dbReference>
<dbReference type="InterPro" id="IPR011009">
    <property type="entry name" value="Kinase-like_dom_sf"/>
</dbReference>
<keyword evidence="1" id="KW-0723">Serine/threonine-protein kinase</keyword>
<dbReference type="PROSITE" id="PS50011">
    <property type="entry name" value="PROTEIN_KINASE_DOM"/>
    <property type="match status" value="1"/>
</dbReference>
<dbReference type="Pfam" id="PF00069">
    <property type="entry name" value="Pkinase"/>
    <property type="match status" value="1"/>
</dbReference>
<feature type="domain" description="TH1" evidence="10">
    <location>
        <begin position="1"/>
        <end position="179"/>
    </location>
</feature>
<dbReference type="GO" id="GO:0005524">
    <property type="term" value="F:ATP binding"/>
    <property type="evidence" value="ECO:0007669"/>
    <property type="project" value="UniProtKB-UniRule"/>
</dbReference>
<evidence type="ECO:0000256" key="2">
    <source>
        <dbReference type="ARBA" id="ARBA00022553"/>
    </source>
</evidence>
<dbReference type="PROSITE" id="PS51757">
    <property type="entry name" value="TH1"/>
    <property type="match status" value="1"/>
</dbReference>
<keyword evidence="2" id="KW-0597">Phosphoprotein</keyword>
<dbReference type="Gene3D" id="1.10.510.10">
    <property type="entry name" value="Transferase(Phosphotransferase) domain 1"/>
    <property type="match status" value="1"/>
</dbReference>
<evidence type="ECO:0000259" key="10">
    <source>
        <dbReference type="PROSITE" id="PS51757"/>
    </source>
</evidence>
<dbReference type="GO" id="GO:0003774">
    <property type="term" value="F:cytoskeletal motor activity"/>
    <property type="evidence" value="ECO:0007669"/>
    <property type="project" value="InterPro"/>
</dbReference>
<gene>
    <name evidence="11" type="ORF">ECRASSUSDP1_LOCUS5505</name>
</gene>
<sequence>MNLLEDDTYTFDQLGMQGNKAYEKFIDFANEPVVFSDTAIKINMWGIKQERILLMTTKNIFNFKRKSMKRKIAIEKIGAIIISTKNSKELVLHVPSEYDYRYQINDREVFIKLLKREFVKKRPNGHLRYYVVKGSLKEVTTTEKDAKYKISRLPSSELRLLDQEVYGPEYQQEESKTPTESTVAATSFDTKLKAVESRKQDASLEDTDEEPDADFDTRNSVCVFSHKEEEEKVTLSDFEVKGVIGRGTFGKVFLVRLKTTDTLYAIKSLRKDVLVEAGQIENVKLEKEILLACNHPFLAGMEYVFQNDTRLYFVIEFLKGGELYKHFLKKRRFEEDEAKFYATQIAMAIGHLHKQNILHRDLKLENIMINGDGYIKVIDFGLAKIIDDDNLAMSFCGTPEYLAPEMVKQEGHDRGVDWWSLGILIYEMTIGVTPFFSKSRLTLINNIKKEDVIFPDVVLKLLNKDSKKRLGSDGDIDEVLEHPYFQSLDLEALVNKEIKPPYIPEFTGKDDLGSYIKLKSGSKDVNDTMIPSSKMRKIKKHETDFKNF</sequence>
<dbReference type="InterPro" id="IPR000961">
    <property type="entry name" value="AGC-kinase_C"/>
</dbReference>
<dbReference type="GO" id="GO:0016459">
    <property type="term" value="C:myosin complex"/>
    <property type="evidence" value="ECO:0007669"/>
    <property type="project" value="InterPro"/>
</dbReference>
<comment type="caution">
    <text evidence="11">The sequence shown here is derived from an EMBL/GenBank/DDBJ whole genome shotgun (WGS) entry which is preliminary data.</text>
</comment>
<dbReference type="FunFam" id="1.10.510.10:FF:000210">
    <property type="entry name" value="Non-specific serine/threonine protein kinase"/>
    <property type="match status" value="1"/>
</dbReference>
<keyword evidence="12" id="KW-1185">Reference proteome</keyword>
<protein>
    <submittedName>
        <fullName evidence="11">Uncharacterized protein</fullName>
    </submittedName>
</protein>
<feature type="binding site" evidence="7">
    <location>
        <position position="267"/>
    </location>
    <ligand>
        <name>ATP</name>
        <dbReference type="ChEBI" id="CHEBI:30616"/>
    </ligand>
</feature>
<evidence type="ECO:0000256" key="6">
    <source>
        <dbReference type="ARBA" id="ARBA00022840"/>
    </source>
</evidence>
<dbReference type="PROSITE" id="PS00108">
    <property type="entry name" value="PROTEIN_KINASE_ST"/>
    <property type="match status" value="1"/>
</dbReference>
<feature type="domain" description="Protein kinase" evidence="8">
    <location>
        <begin position="238"/>
        <end position="485"/>
    </location>
</feature>
<evidence type="ECO:0000256" key="5">
    <source>
        <dbReference type="ARBA" id="ARBA00022777"/>
    </source>
</evidence>
<dbReference type="SMART" id="SM00220">
    <property type="entry name" value="S_TKc"/>
    <property type="match status" value="1"/>
</dbReference>
<dbReference type="GO" id="GO:0004674">
    <property type="term" value="F:protein serine/threonine kinase activity"/>
    <property type="evidence" value="ECO:0007669"/>
    <property type="project" value="UniProtKB-KW"/>
</dbReference>
<dbReference type="FunFam" id="3.30.200.20:FF:000103">
    <property type="entry name" value="Protein kinase C"/>
    <property type="match status" value="1"/>
</dbReference>
<dbReference type="InterPro" id="IPR010926">
    <property type="entry name" value="Myosin_TH1"/>
</dbReference>
<dbReference type="PROSITE" id="PS51285">
    <property type="entry name" value="AGC_KINASE_CTER"/>
    <property type="match status" value="1"/>
</dbReference>
<reference evidence="11" key="1">
    <citation type="submission" date="2023-07" db="EMBL/GenBank/DDBJ databases">
        <authorList>
            <consortium name="AG Swart"/>
            <person name="Singh M."/>
            <person name="Singh A."/>
            <person name="Seah K."/>
            <person name="Emmerich C."/>
        </authorList>
    </citation>
    <scope>NUCLEOTIDE SEQUENCE</scope>
    <source>
        <strain evidence="11">DP1</strain>
    </source>
</reference>
<dbReference type="PROSITE" id="PS00107">
    <property type="entry name" value="PROTEIN_KINASE_ATP"/>
    <property type="match status" value="1"/>
</dbReference>
<dbReference type="Proteomes" id="UP001295684">
    <property type="component" value="Unassembled WGS sequence"/>
</dbReference>
<accession>A0AAD1UFE9</accession>
<feature type="domain" description="AGC-kinase C-terminal" evidence="9">
    <location>
        <begin position="486"/>
        <end position="548"/>
    </location>
</feature>
<dbReference type="Pfam" id="PF06017">
    <property type="entry name" value="Myosin_TH1"/>
    <property type="match status" value="1"/>
</dbReference>
<evidence type="ECO:0000256" key="1">
    <source>
        <dbReference type="ARBA" id="ARBA00022527"/>
    </source>
</evidence>
<dbReference type="InterPro" id="IPR045270">
    <property type="entry name" value="STKc_AGC"/>
</dbReference>
<evidence type="ECO:0000313" key="12">
    <source>
        <dbReference type="Proteomes" id="UP001295684"/>
    </source>
</evidence>
<keyword evidence="4 7" id="KW-0547">Nucleotide-binding</keyword>
<dbReference type="PANTHER" id="PTHR24351">
    <property type="entry name" value="RIBOSOMAL PROTEIN S6 KINASE"/>
    <property type="match status" value="1"/>
</dbReference>
<dbReference type="InterPro" id="IPR008271">
    <property type="entry name" value="Ser/Thr_kinase_AS"/>
</dbReference>
<evidence type="ECO:0000259" key="8">
    <source>
        <dbReference type="PROSITE" id="PS50011"/>
    </source>
</evidence>
<evidence type="ECO:0000256" key="4">
    <source>
        <dbReference type="ARBA" id="ARBA00022741"/>
    </source>
</evidence>
<keyword evidence="3" id="KW-0808">Transferase</keyword>
<organism evidence="11 12">
    <name type="scientific">Euplotes crassus</name>
    <dbReference type="NCBI Taxonomy" id="5936"/>
    <lineage>
        <taxon>Eukaryota</taxon>
        <taxon>Sar</taxon>
        <taxon>Alveolata</taxon>
        <taxon>Ciliophora</taxon>
        <taxon>Intramacronucleata</taxon>
        <taxon>Spirotrichea</taxon>
        <taxon>Hypotrichia</taxon>
        <taxon>Euplotida</taxon>
        <taxon>Euplotidae</taxon>
        <taxon>Moneuplotes</taxon>
    </lineage>
</organism>
<evidence type="ECO:0000256" key="7">
    <source>
        <dbReference type="PROSITE-ProRule" id="PRU10141"/>
    </source>
</evidence>
<dbReference type="EMBL" id="CAMPGE010005311">
    <property type="protein sequence ID" value="CAI2364163.1"/>
    <property type="molecule type" value="Genomic_DNA"/>
</dbReference>